<evidence type="ECO:0000256" key="1">
    <source>
        <dbReference type="SAM" id="Phobius"/>
    </source>
</evidence>
<reference evidence="2" key="1">
    <citation type="submission" date="2020-05" db="EMBL/GenBank/DDBJ databases">
        <title>Mycena genomes resolve the evolution of fungal bioluminescence.</title>
        <authorList>
            <person name="Tsai I.J."/>
        </authorList>
    </citation>
    <scope>NUCLEOTIDE SEQUENCE</scope>
    <source>
        <strain evidence="2">CCC161011</strain>
    </source>
</reference>
<evidence type="ECO:0000313" key="2">
    <source>
        <dbReference type="EMBL" id="KAF7360046.1"/>
    </source>
</evidence>
<evidence type="ECO:0000313" key="3">
    <source>
        <dbReference type="Proteomes" id="UP000620124"/>
    </source>
</evidence>
<dbReference type="AlphaFoldDB" id="A0A8H6YJW6"/>
<proteinExistence type="predicted"/>
<feature type="transmembrane region" description="Helical" evidence="1">
    <location>
        <begin position="248"/>
        <end position="267"/>
    </location>
</feature>
<feature type="transmembrane region" description="Helical" evidence="1">
    <location>
        <begin position="226"/>
        <end position="242"/>
    </location>
</feature>
<sequence length="347" mass="38141">MALSLPAAELAATFVACVLYGIYLVTLGIAGTLLTTESGRLKPRSRIHWVVVVVSIILFVNATLDLAISISMAVQAFVSYTGPGGAAHVFTEASSWRTFTKSLSVGLQSLTGDAILIYRCWYIWSKSWLVIAFPLLLWVTNIACLTRTLFLLERLEYGQVNSGNLVPWGMAFWTLTICTNSLATSLIVWCLWRVEKQNKKFRSPNLPPNQPESALNRAMRNIAESGMIYTAASILQLAAFASQGTLNYPASAVTLHSVGITFNLIIIRGATIRENTYAVSETEVRFSQSLATGIRTSGNVESQTTFGPEDKSEVLPKIHNCMTMGQANPRFSLSKSEIDCFRPRVLK</sequence>
<name>A0A8H6YJW6_9AGAR</name>
<dbReference type="Proteomes" id="UP000620124">
    <property type="component" value="Unassembled WGS sequence"/>
</dbReference>
<feature type="transmembrane region" description="Helical" evidence="1">
    <location>
        <begin position="128"/>
        <end position="150"/>
    </location>
</feature>
<keyword evidence="3" id="KW-1185">Reference proteome</keyword>
<gene>
    <name evidence="2" type="ORF">MVEN_00732500</name>
</gene>
<organism evidence="2 3">
    <name type="scientific">Mycena venus</name>
    <dbReference type="NCBI Taxonomy" id="2733690"/>
    <lineage>
        <taxon>Eukaryota</taxon>
        <taxon>Fungi</taxon>
        <taxon>Dikarya</taxon>
        <taxon>Basidiomycota</taxon>
        <taxon>Agaricomycotina</taxon>
        <taxon>Agaricomycetes</taxon>
        <taxon>Agaricomycetidae</taxon>
        <taxon>Agaricales</taxon>
        <taxon>Marasmiineae</taxon>
        <taxon>Mycenaceae</taxon>
        <taxon>Mycena</taxon>
    </lineage>
</organism>
<dbReference type="OrthoDB" id="3357408at2759"/>
<protein>
    <submittedName>
        <fullName evidence="2">Carboxylic ester hydrolase</fullName>
    </submittedName>
</protein>
<feature type="transmembrane region" description="Helical" evidence="1">
    <location>
        <begin position="170"/>
        <end position="192"/>
    </location>
</feature>
<keyword evidence="1" id="KW-0472">Membrane</keyword>
<feature type="transmembrane region" description="Helical" evidence="1">
    <location>
        <begin position="12"/>
        <end position="35"/>
    </location>
</feature>
<dbReference type="GO" id="GO:0016787">
    <property type="term" value="F:hydrolase activity"/>
    <property type="evidence" value="ECO:0007669"/>
    <property type="project" value="UniProtKB-KW"/>
</dbReference>
<keyword evidence="1" id="KW-1133">Transmembrane helix</keyword>
<accession>A0A8H6YJW6</accession>
<dbReference type="EMBL" id="JACAZI010000005">
    <property type="protein sequence ID" value="KAF7360046.1"/>
    <property type="molecule type" value="Genomic_DNA"/>
</dbReference>
<feature type="transmembrane region" description="Helical" evidence="1">
    <location>
        <begin position="47"/>
        <end position="74"/>
    </location>
</feature>
<keyword evidence="2" id="KW-0378">Hydrolase</keyword>
<comment type="caution">
    <text evidence="2">The sequence shown here is derived from an EMBL/GenBank/DDBJ whole genome shotgun (WGS) entry which is preliminary data.</text>
</comment>
<keyword evidence="1" id="KW-0812">Transmembrane</keyword>